<evidence type="ECO:0000313" key="2">
    <source>
        <dbReference type="EMBL" id="MBO8428594.1"/>
    </source>
</evidence>
<protein>
    <submittedName>
        <fullName evidence="2">M23 family metallopeptidase</fullName>
    </submittedName>
</protein>
<evidence type="ECO:0000259" key="1">
    <source>
        <dbReference type="Pfam" id="PF01551"/>
    </source>
</evidence>
<dbReference type="Pfam" id="PF01551">
    <property type="entry name" value="Peptidase_M23"/>
    <property type="match status" value="1"/>
</dbReference>
<sequence length="572" mass="63156">MRRNEPKISCIKCSVMIFVTTLLFPFYGQAQDNGNFEFRYPLDVPMSLSGNYGELRSNHFHAGIDFRIGGVVGAPVYAAADGYVSRISVSPTGYGNALYITHRNGYVSVYGHLHRFENRIREYVRAEQYASQSFVVDICPDSACFPVKAGELIAFGGNTGSSGGPHLHFEVRRDGSTLNLVTNGLFAIDDGRKPVINRVAFMGYEIENGVARVFRINRPRSRSAVIPLPRLSYVAVDAIDRMEGTNAKLAIGEYSVFLDGECIYRFKVGDIPMNESRYLNSLIEYPLKSRAGRMMVKSYVEPGNGLAYKIDCSNNGLIVLNDDSVHTLTVEARDYGNNVERISYKVRRASEPLAVNDQLPPKGTFAAWHLPFFYKKEGFVFSMPAGALYRSIYFEAAEDSAAASGDFCSKVWKISGYETALHIPAGLSIRYEGPDSLKSKALLVSVSPSGRTYGAGGAIDSCGYVTSKISSFGSYAVALDTVPPVVRAYVANGETLRRDIVSFSIRDRLSGIGKYEVEIDGRWVLAEFDAKRSRLAANLADAGIERGKRHALIIRVSDNKGNETVVKRDFKW</sequence>
<dbReference type="SUPFAM" id="SSF51261">
    <property type="entry name" value="Duplicated hybrid motif"/>
    <property type="match status" value="1"/>
</dbReference>
<comment type="caution">
    <text evidence="2">The sequence shown here is derived from an EMBL/GenBank/DDBJ whole genome shotgun (WGS) entry which is preliminary data.</text>
</comment>
<dbReference type="PANTHER" id="PTHR21666:SF285">
    <property type="entry name" value="M23 FAMILY METALLOPEPTIDASE"/>
    <property type="match status" value="1"/>
</dbReference>
<feature type="domain" description="M23ase beta-sheet core" evidence="1">
    <location>
        <begin position="60"/>
        <end position="128"/>
    </location>
</feature>
<dbReference type="Proteomes" id="UP000823635">
    <property type="component" value="Unassembled WGS sequence"/>
</dbReference>
<dbReference type="AlphaFoldDB" id="A0A9D9DP21"/>
<dbReference type="InterPro" id="IPR050570">
    <property type="entry name" value="Cell_wall_metabolism_enzyme"/>
</dbReference>
<evidence type="ECO:0000313" key="3">
    <source>
        <dbReference type="Proteomes" id="UP000823635"/>
    </source>
</evidence>
<dbReference type="EMBL" id="JADINB010000035">
    <property type="protein sequence ID" value="MBO8428594.1"/>
    <property type="molecule type" value="Genomic_DNA"/>
</dbReference>
<dbReference type="Gene3D" id="2.70.70.10">
    <property type="entry name" value="Glucose Permease (Domain IIA)"/>
    <property type="match status" value="1"/>
</dbReference>
<dbReference type="GO" id="GO:0004222">
    <property type="term" value="F:metalloendopeptidase activity"/>
    <property type="evidence" value="ECO:0007669"/>
    <property type="project" value="TreeGrafter"/>
</dbReference>
<dbReference type="PANTHER" id="PTHR21666">
    <property type="entry name" value="PEPTIDASE-RELATED"/>
    <property type="match status" value="1"/>
</dbReference>
<dbReference type="CDD" id="cd12797">
    <property type="entry name" value="M23_peptidase"/>
    <property type="match status" value="1"/>
</dbReference>
<dbReference type="InterPro" id="IPR016047">
    <property type="entry name" value="M23ase_b-sheet_dom"/>
</dbReference>
<accession>A0A9D9DP21</accession>
<proteinExistence type="predicted"/>
<reference evidence="2" key="2">
    <citation type="journal article" date="2021" name="PeerJ">
        <title>Extensive microbial diversity within the chicken gut microbiome revealed by metagenomics and culture.</title>
        <authorList>
            <person name="Gilroy R."/>
            <person name="Ravi A."/>
            <person name="Getino M."/>
            <person name="Pursley I."/>
            <person name="Horton D.L."/>
            <person name="Alikhan N.F."/>
            <person name="Baker D."/>
            <person name="Gharbi K."/>
            <person name="Hall N."/>
            <person name="Watson M."/>
            <person name="Adriaenssens E.M."/>
            <person name="Foster-Nyarko E."/>
            <person name="Jarju S."/>
            <person name="Secka A."/>
            <person name="Antonio M."/>
            <person name="Oren A."/>
            <person name="Chaudhuri R.R."/>
            <person name="La Ragione R."/>
            <person name="Hildebrand F."/>
            <person name="Pallen M.J."/>
        </authorList>
    </citation>
    <scope>NUCLEOTIDE SEQUENCE</scope>
    <source>
        <strain evidence="2">15467</strain>
    </source>
</reference>
<reference evidence="2" key="1">
    <citation type="submission" date="2020-10" db="EMBL/GenBank/DDBJ databases">
        <authorList>
            <person name="Gilroy R."/>
        </authorList>
    </citation>
    <scope>NUCLEOTIDE SEQUENCE</scope>
    <source>
        <strain evidence="2">15467</strain>
    </source>
</reference>
<dbReference type="InterPro" id="IPR011055">
    <property type="entry name" value="Dup_hybrid_motif"/>
</dbReference>
<gene>
    <name evidence="2" type="ORF">IAC68_01485</name>
</gene>
<name>A0A9D9DP21_9BACT</name>
<organism evidence="2 3">
    <name type="scientific">Candidatus Egerieousia excrementavium</name>
    <dbReference type="NCBI Taxonomy" id="2840778"/>
    <lineage>
        <taxon>Bacteria</taxon>
        <taxon>Pseudomonadati</taxon>
        <taxon>Bacteroidota</taxon>
        <taxon>Bacteroidia</taxon>
        <taxon>Bacteroidales</taxon>
        <taxon>Candidatus Egerieousia</taxon>
    </lineage>
</organism>